<evidence type="ECO:0000256" key="2">
    <source>
        <dbReference type="ARBA" id="ARBA00012000"/>
    </source>
</evidence>
<gene>
    <name evidence="6" type="ORF">J0X15_16120</name>
</gene>
<keyword evidence="4" id="KW-0234">DNA repair</keyword>
<organism evidence="6 7">
    <name type="scientific">Roseibium limicola</name>
    <dbReference type="NCBI Taxonomy" id="2816037"/>
    <lineage>
        <taxon>Bacteria</taxon>
        <taxon>Pseudomonadati</taxon>
        <taxon>Pseudomonadota</taxon>
        <taxon>Alphaproteobacteria</taxon>
        <taxon>Hyphomicrobiales</taxon>
        <taxon>Stappiaceae</taxon>
        <taxon>Roseibium</taxon>
    </lineage>
</organism>
<dbReference type="GO" id="GO:0032993">
    <property type="term" value="C:protein-DNA complex"/>
    <property type="evidence" value="ECO:0007669"/>
    <property type="project" value="TreeGrafter"/>
</dbReference>
<dbReference type="InterPro" id="IPR051912">
    <property type="entry name" value="Alkylbase_DNA_Glycosylase/TA"/>
</dbReference>
<dbReference type="Gene3D" id="1.10.340.30">
    <property type="entry name" value="Hypothetical protein, domain 2"/>
    <property type="match status" value="1"/>
</dbReference>
<dbReference type="PANTHER" id="PTHR43003">
    <property type="entry name" value="DNA-3-METHYLADENINE GLYCOSYLASE"/>
    <property type="match status" value="1"/>
</dbReference>
<evidence type="ECO:0000313" key="7">
    <source>
        <dbReference type="Proteomes" id="UP000664779"/>
    </source>
</evidence>
<dbReference type="CDD" id="cd00056">
    <property type="entry name" value="ENDO3c"/>
    <property type="match status" value="1"/>
</dbReference>
<protein>
    <recommendedName>
        <fullName evidence="2">DNA-3-methyladenine glycosylase II</fullName>
        <ecNumber evidence="2">3.2.2.21</ecNumber>
    </recommendedName>
</protein>
<dbReference type="GO" id="GO:0006285">
    <property type="term" value="P:base-excision repair, AP site formation"/>
    <property type="evidence" value="ECO:0007669"/>
    <property type="project" value="TreeGrafter"/>
</dbReference>
<comment type="caution">
    <text evidence="6">The sequence shown here is derived from an EMBL/GenBank/DDBJ whole genome shotgun (WGS) entry which is preliminary data.</text>
</comment>
<keyword evidence="7" id="KW-1185">Reference proteome</keyword>
<sequence length="213" mass="22612">MKIIETDTDLRGGLAALLQLDPALAPVAEVAGDLPLRRRQPDFAGLAQVIVGQQVSVASAAAIFGRLVAATSPLTPSGFQALSDEELLGLGLSRAKLKTLRALSQSCLDGLDLKALANRPAETAHADLCALPGIGPWTADVYLLFCAGHPDIFPTGDLALQVAVGRALNLGEKVPAKDLITLTRKWAPYRAIAARLFWAWYKADRQGQETLPV</sequence>
<dbReference type="GO" id="GO:0005737">
    <property type="term" value="C:cytoplasm"/>
    <property type="evidence" value="ECO:0007669"/>
    <property type="project" value="TreeGrafter"/>
</dbReference>
<evidence type="ECO:0000259" key="5">
    <source>
        <dbReference type="SMART" id="SM00478"/>
    </source>
</evidence>
<evidence type="ECO:0000256" key="3">
    <source>
        <dbReference type="ARBA" id="ARBA00022763"/>
    </source>
</evidence>
<dbReference type="InterPro" id="IPR011257">
    <property type="entry name" value="DNA_glycosylase"/>
</dbReference>
<dbReference type="EC" id="3.2.2.21" evidence="2"/>
<name>A0A939EQD5_9HYPH</name>
<evidence type="ECO:0000313" key="6">
    <source>
        <dbReference type="EMBL" id="MBO0346754.1"/>
    </source>
</evidence>
<dbReference type="GO" id="GO:0032131">
    <property type="term" value="F:alkylated DNA binding"/>
    <property type="evidence" value="ECO:0007669"/>
    <property type="project" value="TreeGrafter"/>
</dbReference>
<accession>A0A939EQD5</accession>
<dbReference type="Proteomes" id="UP000664779">
    <property type="component" value="Unassembled WGS sequence"/>
</dbReference>
<dbReference type="SUPFAM" id="SSF48150">
    <property type="entry name" value="DNA-glycosylase"/>
    <property type="match status" value="1"/>
</dbReference>
<dbReference type="AlphaFoldDB" id="A0A939EQD5"/>
<evidence type="ECO:0000256" key="1">
    <source>
        <dbReference type="ARBA" id="ARBA00000086"/>
    </source>
</evidence>
<dbReference type="GO" id="GO:0008725">
    <property type="term" value="F:DNA-3-methyladenine glycosylase activity"/>
    <property type="evidence" value="ECO:0007669"/>
    <property type="project" value="TreeGrafter"/>
</dbReference>
<dbReference type="GO" id="GO:0043916">
    <property type="term" value="F:DNA-7-methylguanine glycosylase activity"/>
    <property type="evidence" value="ECO:0007669"/>
    <property type="project" value="TreeGrafter"/>
</dbReference>
<dbReference type="Pfam" id="PF00730">
    <property type="entry name" value="HhH-GPD"/>
    <property type="match status" value="1"/>
</dbReference>
<reference evidence="6" key="1">
    <citation type="submission" date="2021-03" db="EMBL/GenBank/DDBJ databases">
        <title>Roseibium sp. CAU 1637 isolated from Incheon.</title>
        <authorList>
            <person name="Kim W."/>
        </authorList>
    </citation>
    <scope>NUCLEOTIDE SEQUENCE</scope>
    <source>
        <strain evidence="6">CAU 1637</strain>
    </source>
</reference>
<feature type="domain" description="HhH-GPD" evidence="5">
    <location>
        <begin position="51"/>
        <end position="201"/>
    </location>
</feature>
<dbReference type="PANTHER" id="PTHR43003:SF13">
    <property type="entry name" value="DNA-3-METHYLADENINE GLYCOSYLASE 2"/>
    <property type="match status" value="1"/>
</dbReference>
<comment type="catalytic activity">
    <reaction evidence="1">
        <text>Hydrolysis of alkylated DNA, releasing 3-methyladenine, 3-methylguanine, 7-methylguanine and 7-methyladenine.</text>
        <dbReference type="EC" id="3.2.2.21"/>
    </reaction>
</comment>
<dbReference type="GO" id="GO:0006307">
    <property type="term" value="P:DNA alkylation repair"/>
    <property type="evidence" value="ECO:0007669"/>
    <property type="project" value="TreeGrafter"/>
</dbReference>
<keyword evidence="3" id="KW-0227">DNA damage</keyword>
<evidence type="ECO:0000256" key="4">
    <source>
        <dbReference type="ARBA" id="ARBA00023204"/>
    </source>
</evidence>
<dbReference type="EMBL" id="JAFLNF010000007">
    <property type="protein sequence ID" value="MBO0346754.1"/>
    <property type="molecule type" value="Genomic_DNA"/>
</dbReference>
<dbReference type="InterPro" id="IPR003265">
    <property type="entry name" value="HhH-GPD_domain"/>
</dbReference>
<dbReference type="Gene3D" id="1.10.1670.40">
    <property type="match status" value="1"/>
</dbReference>
<proteinExistence type="predicted"/>
<dbReference type="SMART" id="SM00478">
    <property type="entry name" value="ENDO3c"/>
    <property type="match status" value="1"/>
</dbReference>